<dbReference type="Gene3D" id="2.60.40.1120">
    <property type="entry name" value="Carboxypeptidase-like, regulatory domain"/>
    <property type="match status" value="1"/>
</dbReference>
<organism evidence="8 9">
    <name type="scientific">Paludibaculum fermentans</name>
    <dbReference type="NCBI Taxonomy" id="1473598"/>
    <lineage>
        <taxon>Bacteria</taxon>
        <taxon>Pseudomonadati</taxon>
        <taxon>Acidobacteriota</taxon>
        <taxon>Terriglobia</taxon>
        <taxon>Bryobacterales</taxon>
        <taxon>Bryobacteraceae</taxon>
        <taxon>Paludibaculum</taxon>
    </lineage>
</organism>
<dbReference type="EMBL" id="CP063849">
    <property type="protein sequence ID" value="QOY90123.1"/>
    <property type="molecule type" value="Genomic_DNA"/>
</dbReference>
<reference evidence="8 9" key="1">
    <citation type="submission" date="2020-10" db="EMBL/GenBank/DDBJ databases">
        <title>Complete genome sequence of Paludibaculum fermentans P105T, a facultatively anaerobic acidobacterium capable of dissimilatory Fe(III) reduction.</title>
        <authorList>
            <person name="Dedysh S.N."/>
            <person name="Beletsky A.V."/>
            <person name="Kulichevskaya I.S."/>
            <person name="Mardanov A.V."/>
            <person name="Ravin N.V."/>
        </authorList>
    </citation>
    <scope>NUCLEOTIDE SEQUENCE [LARGE SCALE GENOMIC DNA]</scope>
    <source>
        <strain evidence="8 9">P105</strain>
    </source>
</reference>
<dbReference type="GO" id="GO:0015344">
    <property type="term" value="F:siderophore uptake transmembrane transporter activity"/>
    <property type="evidence" value="ECO:0007669"/>
    <property type="project" value="TreeGrafter"/>
</dbReference>
<dbReference type="Proteomes" id="UP000593892">
    <property type="component" value="Chromosome"/>
</dbReference>
<evidence type="ECO:0000259" key="7">
    <source>
        <dbReference type="Pfam" id="PF25183"/>
    </source>
</evidence>
<keyword evidence="3" id="KW-1134">Transmembrane beta strand</keyword>
<comment type="subcellular location">
    <subcellularLocation>
        <location evidence="1">Cell outer membrane</location>
        <topology evidence="1">Multi-pass membrane protein</topology>
    </subcellularLocation>
</comment>
<evidence type="ECO:0000313" key="9">
    <source>
        <dbReference type="Proteomes" id="UP000593892"/>
    </source>
</evidence>
<dbReference type="SUPFAM" id="SSF56935">
    <property type="entry name" value="Porins"/>
    <property type="match status" value="1"/>
</dbReference>
<dbReference type="InterPro" id="IPR008969">
    <property type="entry name" value="CarboxyPept-like_regulatory"/>
</dbReference>
<keyword evidence="5" id="KW-0472">Membrane</keyword>
<dbReference type="Gene3D" id="2.40.170.20">
    <property type="entry name" value="TonB-dependent receptor, beta-barrel domain"/>
    <property type="match status" value="1"/>
</dbReference>
<dbReference type="Pfam" id="PF25183">
    <property type="entry name" value="OMP_b-brl_4"/>
    <property type="match status" value="1"/>
</dbReference>
<dbReference type="InterPro" id="IPR057601">
    <property type="entry name" value="Oar-like_b-barrel"/>
</dbReference>
<dbReference type="SUPFAM" id="SSF49464">
    <property type="entry name" value="Carboxypeptidase regulatory domain-like"/>
    <property type="match status" value="1"/>
</dbReference>
<dbReference type="KEGG" id="pfer:IRI77_09265"/>
<keyword evidence="8" id="KW-0675">Receptor</keyword>
<dbReference type="InterPro" id="IPR039426">
    <property type="entry name" value="TonB-dep_rcpt-like"/>
</dbReference>
<keyword evidence="4" id="KW-0812">Transmembrane</keyword>
<evidence type="ECO:0000256" key="4">
    <source>
        <dbReference type="ARBA" id="ARBA00022692"/>
    </source>
</evidence>
<dbReference type="PANTHER" id="PTHR30069:SF46">
    <property type="entry name" value="OAR PROTEIN"/>
    <property type="match status" value="1"/>
</dbReference>
<evidence type="ECO:0000256" key="5">
    <source>
        <dbReference type="ARBA" id="ARBA00023136"/>
    </source>
</evidence>
<dbReference type="GO" id="GO:0044718">
    <property type="term" value="P:siderophore transmembrane transport"/>
    <property type="evidence" value="ECO:0007669"/>
    <property type="project" value="TreeGrafter"/>
</dbReference>
<dbReference type="RefSeq" id="WP_194451788.1">
    <property type="nucleotide sequence ID" value="NZ_CP063849.1"/>
</dbReference>
<keyword evidence="2" id="KW-0813">Transport</keyword>
<evidence type="ECO:0000256" key="6">
    <source>
        <dbReference type="ARBA" id="ARBA00023237"/>
    </source>
</evidence>
<dbReference type="AlphaFoldDB" id="A0A7S7NUM2"/>
<evidence type="ECO:0000313" key="8">
    <source>
        <dbReference type="EMBL" id="QOY90123.1"/>
    </source>
</evidence>
<gene>
    <name evidence="8" type="ORF">IRI77_09265</name>
</gene>
<evidence type="ECO:0000256" key="2">
    <source>
        <dbReference type="ARBA" id="ARBA00022448"/>
    </source>
</evidence>
<keyword evidence="6" id="KW-0998">Cell outer membrane</keyword>
<dbReference type="InterPro" id="IPR036942">
    <property type="entry name" value="Beta-barrel_TonB_sf"/>
</dbReference>
<feature type="domain" description="TonB-dependent transporter Oar-like beta-barrel" evidence="7">
    <location>
        <begin position="267"/>
        <end position="1086"/>
    </location>
</feature>
<evidence type="ECO:0000256" key="3">
    <source>
        <dbReference type="ARBA" id="ARBA00022452"/>
    </source>
</evidence>
<evidence type="ECO:0000256" key="1">
    <source>
        <dbReference type="ARBA" id="ARBA00004571"/>
    </source>
</evidence>
<keyword evidence="9" id="KW-1185">Reference proteome</keyword>
<accession>A0A7S7NUM2</accession>
<proteinExistence type="predicted"/>
<dbReference type="GO" id="GO:0009279">
    <property type="term" value="C:cell outer membrane"/>
    <property type="evidence" value="ECO:0007669"/>
    <property type="project" value="UniProtKB-SubCell"/>
</dbReference>
<protein>
    <submittedName>
        <fullName evidence="8">TonB-dependent receptor</fullName>
    </submittedName>
</protein>
<sequence length="1093" mass="120440">MTKKFQCPNLKSKQAVRHWGMHPRVALLYGLCRRRAFPALFLLLALFSVRELRAQASGRIAGTVRDGSGASVPGAEITAVNVNTGFELTRTSLTDGTYALPLLPVGQYRLQTKANGFQPFTRAGLTLTVDTTVTVDITLQVGAVSEAVEVTAQAPLLETQTGALRGMVDQQRIVNLPLNGRDITQLVAIQAGVIPRSSSSSEGNAYSVNGTRGNGIYYMLDGGMNTDSYRNNSGLFPNPDAVQEFSIQKNNFTAEFGNATGAVVSVITKSGTNQFHGSAFEFLRNGVFNARNFFAAKRDNLKRSQFGGTLGGPIVKNKAFFFFGYQGTRLRTDPQLTRQFLPTQAMRDGNFSSLTKSVIDPLTKQPFAGNQIPVSRLSPVSQALLKFIPVPSSATGERFTGYQGKPVEDEYTARGDYNWNNHRFSGRYFRRTFTRPFTGNTEDLASMFTSDVGRSTQPYSHWTFSDVWVISPNIINNGTFAIRSRRTFNDWASVKLPIDFAKAGVAGIAVKDPASVYVNISNYFLARPGWNYDKKDRDYHVSDTLTWMLGSHQVKIGGEYLHVSNNITNDFRTMGNFDFNGSISGDPMADYMLGEVYQFWQGGGEYKDLGGHRIGLFVQDDWRVTTNLTLNLGVRWEPFLPYTDSIGRTQCFAPGVQSTRFPNAPNGYLNAGDPSCPMGGFDSYKQAFAPRFGYAWRPGGGRTVLRGGAGLFWNPQFTVLYNGFVNSAPFSPQITLNGVNFSNPYANTPNPFPGSFAPFDPPTNSSFVTPLGTFGAFSNGFKPSYQESLNFTVEHEVFNGLLARASYIGNLGRRLSYNYDTNWARYSAGATTGNIQARRPYRNYNSILVADSGSSSSYHGLQFSVERRLAKGFSIEANYTWSKSIDELSDDTTPGQSTSIPIPYDRRSGRAVSDFDNTHRFVSSWVWNLPELKTAHRVIRATLGGWQTSGIATFRSGFPYTVRSGTDRALSSIGQDYADVIGDANLAGGRSRADQIARYFNTSAFTLAAAGTFGNAPRNFLRGPKSINFDLSAVKAIPITERLRAQLRGEFFNAFNNVNFSTPYALANSATRFGRIETAGDPRIVQIALRFEF</sequence>
<dbReference type="PANTHER" id="PTHR30069">
    <property type="entry name" value="TONB-DEPENDENT OUTER MEMBRANE RECEPTOR"/>
    <property type="match status" value="1"/>
</dbReference>
<name>A0A7S7NUM2_PALFE</name>
<dbReference type="Pfam" id="PF13620">
    <property type="entry name" value="CarboxypepD_reg"/>
    <property type="match status" value="1"/>
</dbReference>